<dbReference type="GO" id="GO:0016251">
    <property type="term" value="F:RNA polymerase II general transcription initiation factor activity"/>
    <property type="evidence" value="ECO:0007669"/>
    <property type="project" value="TreeGrafter"/>
</dbReference>
<evidence type="ECO:0000256" key="6">
    <source>
        <dbReference type="ARBA" id="ARBA00023242"/>
    </source>
</evidence>
<evidence type="ECO:0000256" key="3">
    <source>
        <dbReference type="ARBA" id="ARBA00023015"/>
    </source>
</evidence>
<feature type="compositionally biased region" description="Polar residues" evidence="7">
    <location>
        <begin position="490"/>
        <end position="501"/>
    </location>
</feature>
<evidence type="ECO:0000313" key="8">
    <source>
        <dbReference type="EMBL" id="KAL1589326.1"/>
    </source>
</evidence>
<evidence type="ECO:0000313" key="9">
    <source>
        <dbReference type="Proteomes" id="UP000803884"/>
    </source>
</evidence>
<evidence type="ECO:0000256" key="4">
    <source>
        <dbReference type="ARBA" id="ARBA00023125"/>
    </source>
</evidence>
<feature type="compositionally biased region" description="Low complexity" evidence="7">
    <location>
        <begin position="592"/>
        <end position="611"/>
    </location>
</feature>
<dbReference type="GO" id="GO:0006367">
    <property type="term" value="P:transcription initiation at RNA polymerase II promoter"/>
    <property type="evidence" value="ECO:0007669"/>
    <property type="project" value="InterPro"/>
</dbReference>
<evidence type="ECO:0000256" key="2">
    <source>
        <dbReference type="ARBA" id="ARBA00005249"/>
    </source>
</evidence>
<keyword evidence="4" id="KW-0238">DNA-binding</keyword>
<feature type="region of interest" description="Disordered" evidence="7">
    <location>
        <begin position="115"/>
        <end position="138"/>
    </location>
</feature>
<name>A0AB34L110_9PEZI</name>
<keyword evidence="5" id="KW-0804">Transcription</keyword>
<dbReference type="Proteomes" id="UP000803884">
    <property type="component" value="Unassembled WGS sequence"/>
</dbReference>
<dbReference type="GO" id="GO:0001096">
    <property type="term" value="F:TFIIF-class transcription factor complex binding"/>
    <property type="evidence" value="ECO:0007669"/>
    <property type="project" value="TreeGrafter"/>
</dbReference>
<keyword evidence="3" id="KW-0805">Transcription regulation</keyword>
<feature type="region of interest" description="Disordered" evidence="7">
    <location>
        <begin position="393"/>
        <end position="623"/>
    </location>
</feature>
<dbReference type="PANTHER" id="PTHR13011">
    <property type="entry name" value="TFIIF-ALPHA"/>
    <property type="match status" value="1"/>
</dbReference>
<comment type="subcellular location">
    <subcellularLocation>
        <location evidence="1">Nucleus</location>
    </subcellularLocation>
</comment>
<dbReference type="PANTHER" id="PTHR13011:SF0">
    <property type="entry name" value="GENERAL TRANSCRIPTION FACTOR IIF SUBUNIT 1"/>
    <property type="match status" value="1"/>
</dbReference>
<dbReference type="InterPro" id="IPR008851">
    <property type="entry name" value="TFIIF-alpha"/>
</dbReference>
<dbReference type="GO" id="GO:0003677">
    <property type="term" value="F:DNA binding"/>
    <property type="evidence" value="ECO:0007669"/>
    <property type="project" value="UniProtKB-KW"/>
</dbReference>
<keyword evidence="9" id="KW-1185">Reference proteome</keyword>
<protein>
    <recommendedName>
        <fullName evidence="10">Transcription initiation factor IIF subunit alpha</fullName>
    </recommendedName>
</protein>
<dbReference type="RefSeq" id="XP_069232431.1">
    <property type="nucleotide sequence ID" value="XM_069370526.1"/>
</dbReference>
<accession>A0AB34L110</accession>
<evidence type="ECO:0000256" key="1">
    <source>
        <dbReference type="ARBA" id="ARBA00004123"/>
    </source>
</evidence>
<dbReference type="GO" id="GO:0032968">
    <property type="term" value="P:positive regulation of transcription elongation by RNA polymerase II"/>
    <property type="evidence" value="ECO:0007669"/>
    <property type="project" value="InterPro"/>
</dbReference>
<feature type="compositionally biased region" description="Basic and acidic residues" evidence="7">
    <location>
        <begin position="465"/>
        <end position="481"/>
    </location>
</feature>
<feature type="compositionally biased region" description="Basic and acidic residues" evidence="7">
    <location>
        <begin position="415"/>
        <end position="426"/>
    </location>
</feature>
<comment type="caution">
    <text evidence="8">The sequence shown here is derived from an EMBL/GenBank/DDBJ whole genome shotgun (WGS) entry which is preliminary data.</text>
</comment>
<feature type="region of interest" description="Disordered" evidence="7">
    <location>
        <begin position="172"/>
        <end position="217"/>
    </location>
</feature>
<feature type="compositionally biased region" description="Low complexity" evidence="7">
    <location>
        <begin position="13"/>
        <end position="25"/>
    </location>
</feature>
<organism evidence="8 9">
    <name type="scientific">Cladosporium halotolerans</name>
    <dbReference type="NCBI Taxonomy" id="1052096"/>
    <lineage>
        <taxon>Eukaryota</taxon>
        <taxon>Fungi</taxon>
        <taxon>Dikarya</taxon>
        <taxon>Ascomycota</taxon>
        <taxon>Pezizomycotina</taxon>
        <taxon>Dothideomycetes</taxon>
        <taxon>Dothideomycetidae</taxon>
        <taxon>Cladosporiales</taxon>
        <taxon>Cladosporiaceae</taxon>
        <taxon>Cladosporium</taxon>
    </lineage>
</organism>
<reference evidence="8 9" key="1">
    <citation type="journal article" date="2020" name="Microbiol. Resour. Announc.">
        <title>Draft Genome Sequence of a Cladosporium Species Isolated from the Mesophotic Ascidian Didemnum maculosum.</title>
        <authorList>
            <person name="Gioti A."/>
            <person name="Siaperas R."/>
            <person name="Nikolaivits E."/>
            <person name="Le Goff G."/>
            <person name="Ouazzani J."/>
            <person name="Kotoulas G."/>
            <person name="Topakas E."/>
        </authorList>
    </citation>
    <scope>NUCLEOTIDE SEQUENCE [LARGE SCALE GENOMIC DNA]</scope>
    <source>
        <strain evidence="8 9">TM138-S3</strain>
    </source>
</reference>
<dbReference type="AlphaFoldDB" id="A0AB34L110"/>
<sequence length="676" mass="75283">MSNSGAPTPPSGPNSTTPNAGGPAPIRRRRPAASAFVEKKKPVARRPVSAQKPASTGPGPQGQPPAANANANAAAAAPAASNPNQPNYTEYGVYISKKDIEDGMRYHGFKFNVRTGVDEKPPTIDPYDANQFTRPVRLHRRYARDKQDTGEALDAPPGIDDKERELYNARRAERQAEREANQALIAPTGTVSKKAQGKKKNQKAVEDVYYNEDNPKQQKAAQLRYEETKPWHLEDFENKNTWIGTYQEPMSSSSVLLTVDKDHAIFTMTPIERWYKFTQTNRLAAMTAEEAEKYMQAKVQPTRWFKGTQVFKDEQKVEESKMQRERLAAMRRAQAAEDNGYVAVKDEGEFYNPDRDDLDFEFNDEFQDDDEGQIFGMEADEAKDIENRIREEMRGANISAPGLKNTEMDFDEEEERQKREEREQRKREKRMKKQLIKKERKFEYEDYSDENPYSESSEDEDSDDERDRLEEERKAQEERDAAQANGDKSGMSTKGANTPSGRSEKDSSRSNAALASGLKRPGSPNLSDASGTESRKKAKGVNGRAMSPNAANGVRSLSPDAARSRPSGYGSGSDTDSSRARSSQKLRLKSQPGSPRDGTPSGTPSGSRAGSPAPPSLPTLEEVKAAIPEDGIAIAELVKMFKKRVVGQEKTAFFISLVRQAGKQDQGTKKIHPKRD</sequence>
<evidence type="ECO:0000256" key="7">
    <source>
        <dbReference type="SAM" id="MobiDB-lite"/>
    </source>
</evidence>
<dbReference type="GeneID" id="96003364"/>
<feature type="region of interest" description="Disordered" evidence="7">
    <location>
        <begin position="1"/>
        <end position="89"/>
    </location>
</feature>
<dbReference type="EMBL" id="JAAQHG020000005">
    <property type="protein sequence ID" value="KAL1589326.1"/>
    <property type="molecule type" value="Genomic_DNA"/>
</dbReference>
<comment type="similarity">
    <text evidence="2">Belongs to the TFIIF alpha subunit family.</text>
</comment>
<evidence type="ECO:0000256" key="5">
    <source>
        <dbReference type="ARBA" id="ARBA00023163"/>
    </source>
</evidence>
<keyword evidence="6" id="KW-0539">Nucleus</keyword>
<feature type="compositionally biased region" description="Low complexity" evidence="7">
    <location>
        <begin position="53"/>
        <end position="87"/>
    </location>
</feature>
<proteinExistence type="inferred from homology"/>
<gene>
    <name evidence="8" type="ORF">WHR41_01920</name>
</gene>
<dbReference type="SUPFAM" id="SSF50916">
    <property type="entry name" value="Rap30/74 interaction domains"/>
    <property type="match status" value="1"/>
</dbReference>
<dbReference type="GO" id="GO:0005674">
    <property type="term" value="C:transcription factor TFIIF complex"/>
    <property type="evidence" value="ECO:0007669"/>
    <property type="project" value="TreeGrafter"/>
</dbReference>
<evidence type="ECO:0008006" key="10">
    <source>
        <dbReference type="Google" id="ProtNLM"/>
    </source>
</evidence>
<dbReference type="InterPro" id="IPR011039">
    <property type="entry name" value="TFIIF_interaction"/>
</dbReference>